<dbReference type="Pfam" id="PF07715">
    <property type="entry name" value="Plug"/>
    <property type="match status" value="1"/>
</dbReference>
<evidence type="ECO:0000256" key="7">
    <source>
        <dbReference type="ARBA" id="ARBA00023136"/>
    </source>
</evidence>
<evidence type="ECO:0000256" key="3">
    <source>
        <dbReference type="ARBA" id="ARBA00022452"/>
    </source>
</evidence>
<comment type="similarity">
    <text evidence="9 11">Belongs to the TonB-dependent receptor family.</text>
</comment>
<dbReference type="Proteomes" id="UP001589813">
    <property type="component" value="Unassembled WGS sequence"/>
</dbReference>
<evidence type="ECO:0000259" key="13">
    <source>
        <dbReference type="Pfam" id="PF00593"/>
    </source>
</evidence>
<evidence type="ECO:0000259" key="14">
    <source>
        <dbReference type="Pfam" id="PF07715"/>
    </source>
</evidence>
<evidence type="ECO:0000313" key="16">
    <source>
        <dbReference type="Proteomes" id="UP001589813"/>
    </source>
</evidence>
<dbReference type="CDD" id="cd01347">
    <property type="entry name" value="ligand_gated_channel"/>
    <property type="match status" value="1"/>
</dbReference>
<dbReference type="NCBIfam" id="TIGR01782">
    <property type="entry name" value="TonB-Xanth-Caul"/>
    <property type="match status" value="1"/>
</dbReference>
<keyword evidence="3 9" id="KW-1134">Transmembrane beta strand</keyword>
<evidence type="ECO:0000256" key="11">
    <source>
        <dbReference type="RuleBase" id="RU003357"/>
    </source>
</evidence>
<keyword evidence="4 9" id="KW-0812">Transmembrane</keyword>
<dbReference type="InterPro" id="IPR036942">
    <property type="entry name" value="Beta-barrel_TonB_sf"/>
</dbReference>
<evidence type="ECO:0000256" key="10">
    <source>
        <dbReference type="PROSITE-ProRule" id="PRU10144"/>
    </source>
</evidence>
<keyword evidence="16" id="KW-1185">Reference proteome</keyword>
<feature type="short sequence motif" description="TonB C-terminal box" evidence="10">
    <location>
        <begin position="883"/>
        <end position="900"/>
    </location>
</feature>
<dbReference type="PROSITE" id="PS01156">
    <property type="entry name" value="TONB_DEPENDENT_REC_2"/>
    <property type="match status" value="1"/>
</dbReference>
<keyword evidence="5 12" id="KW-0732">Signal</keyword>
<dbReference type="InterPro" id="IPR000531">
    <property type="entry name" value="Beta-barrel_TonB"/>
</dbReference>
<evidence type="ECO:0000256" key="1">
    <source>
        <dbReference type="ARBA" id="ARBA00004571"/>
    </source>
</evidence>
<keyword evidence="7 9" id="KW-0472">Membrane</keyword>
<feature type="domain" description="TonB-dependent receptor plug" evidence="14">
    <location>
        <begin position="55"/>
        <end position="170"/>
    </location>
</feature>
<dbReference type="RefSeq" id="WP_377242498.1">
    <property type="nucleotide sequence ID" value="NZ_JBHLXP010000001.1"/>
</dbReference>
<proteinExistence type="inferred from homology"/>
<dbReference type="Gene3D" id="2.170.130.10">
    <property type="entry name" value="TonB-dependent receptor, plug domain"/>
    <property type="match status" value="1"/>
</dbReference>
<evidence type="ECO:0000256" key="9">
    <source>
        <dbReference type="PROSITE-ProRule" id="PRU01360"/>
    </source>
</evidence>
<sequence length="900" mass="98797">MYKQQKTAVALAVITALGAAFSAGAQQSNQTKADETEVIEVKGFRDSVIKAKDLKREAMVAQDSIVAEDIADFPDQNLADSLQRVPGIAITREGGEGRQISLRGLGPDFTRVQVNGMEALGISSSPMDSRGAVGRSRAFDFNIFASELFNQIDVKKSYSAEQEEGGIGGTVNLRTAKPFDYDGFQGAVGGQLGTNTNADETNPRLVGMVSNTWGKFGALVSVAYSQKNSQEMGYNTYRWRQVRATNGISSTVDADTAAKAAAGSLWFARGNRYSVWNNDQERLGLTSSLQYRPSDDLKFALEYMYGKLENTLDEHHISTGGASSTALGKIEELKYIDNNGDLEAVYARFSNSTIQTENRADYNESVFNQITLNSDWQITDKLGAKFQFGTSTSDYDQPRVDKVNLIRTGGITTDFTQDRFYGVNTYDFDPAAMSGWAVKDLYFREDYIATDFDNIKADFDYSLDDAGVIAFGLNTKSFKNSGDNREDSGYVQSKATPLNNGVKTISDAVTSVYNVHPNMSWRQADVAALQAFYGISDLKLGSDKIIQTNSYTVEEDTDAAYATYSWDATIGGKNLRGSIGTRYYKTDLTSRGISKGLPVEIARDYSGMLPSLNLVYELEDDLLLRFGASKNLTRPSLSAISVSANVAQMTGSPGEVGKITVGNPDLKPFESVNLDLALEKYYEGVGSLSAAVFKKDIDNFIVTEVTTVKYSDTGLPASLLPNGATMDSLFDVTSPQNSDSSTIKGAELAFQRDLDFLPAPFNQMGVIANYTWVDGTTLYRNVQGSGQSQEKSFPGLSKQSYNMTLYYEAEKFGARISAAHRDDYISVVEGGLRDEDERGFHATTFVDFSAFYQVSENLKLTVEAINMTNQREEQYSDSNDRHYNTTTSGRTYTAGFSYKF</sequence>
<dbReference type="PROSITE" id="PS52016">
    <property type="entry name" value="TONB_DEPENDENT_REC_3"/>
    <property type="match status" value="1"/>
</dbReference>
<evidence type="ECO:0000256" key="4">
    <source>
        <dbReference type="ARBA" id="ARBA00022692"/>
    </source>
</evidence>
<keyword evidence="15" id="KW-0675">Receptor</keyword>
<protein>
    <submittedName>
        <fullName evidence="15">TonB-dependent receptor</fullName>
    </submittedName>
</protein>
<dbReference type="InterPro" id="IPR037066">
    <property type="entry name" value="Plug_dom_sf"/>
</dbReference>
<keyword evidence="6 11" id="KW-0798">TonB box</keyword>
<keyword evidence="8 9" id="KW-0998">Cell outer membrane</keyword>
<feature type="domain" description="TonB-dependent receptor-like beta-barrel" evidence="13">
    <location>
        <begin position="412"/>
        <end position="866"/>
    </location>
</feature>
<feature type="signal peptide" evidence="12">
    <location>
        <begin position="1"/>
        <end position="25"/>
    </location>
</feature>
<dbReference type="EMBL" id="JBHLXP010000001">
    <property type="protein sequence ID" value="MFC0048369.1"/>
    <property type="molecule type" value="Genomic_DNA"/>
</dbReference>
<evidence type="ECO:0000256" key="5">
    <source>
        <dbReference type="ARBA" id="ARBA00022729"/>
    </source>
</evidence>
<dbReference type="InterPro" id="IPR012910">
    <property type="entry name" value="Plug_dom"/>
</dbReference>
<dbReference type="InterPro" id="IPR010917">
    <property type="entry name" value="TonB_rcpt_CS"/>
</dbReference>
<evidence type="ECO:0000256" key="6">
    <source>
        <dbReference type="ARBA" id="ARBA00023077"/>
    </source>
</evidence>
<dbReference type="InterPro" id="IPR039426">
    <property type="entry name" value="TonB-dep_rcpt-like"/>
</dbReference>
<name>A0ABV6BD95_9GAMM</name>
<organism evidence="15 16">
    <name type="scientific">Rheinheimera tilapiae</name>
    <dbReference type="NCBI Taxonomy" id="875043"/>
    <lineage>
        <taxon>Bacteria</taxon>
        <taxon>Pseudomonadati</taxon>
        <taxon>Pseudomonadota</taxon>
        <taxon>Gammaproteobacteria</taxon>
        <taxon>Chromatiales</taxon>
        <taxon>Chromatiaceae</taxon>
        <taxon>Rheinheimera</taxon>
    </lineage>
</organism>
<evidence type="ECO:0000313" key="15">
    <source>
        <dbReference type="EMBL" id="MFC0048369.1"/>
    </source>
</evidence>
<dbReference type="Pfam" id="PF00593">
    <property type="entry name" value="TonB_dep_Rec_b-barrel"/>
    <property type="match status" value="1"/>
</dbReference>
<dbReference type="PANTHER" id="PTHR40980:SF3">
    <property type="entry name" value="TONB-DEPENDENT RECEPTOR-LIKE BETA-BARREL DOMAIN-CONTAINING PROTEIN"/>
    <property type="match status" value="1"/>
</dbReference>
<dbReference type="PANTHER" id="PTHR40980">
    <property type="entry name" value="PLUG DOMAIN-CONTAINING PROTEIN"/>
    <property type="match status" value="1"/>
</dbReference>
<gene>
    <name evidence="15" type="ORF">ACFFJP_08710</name>
</gene>
<dbReference type="Gene3D" id="2.40.170.20">
    <property type="entry name" value="TonB-dependent receptor, beta-barrel domain"/>
    <property type="match status" value="1"/>
</dbReference>
<reference evidence="15 16" key="1">
    <citation type="submission" date="2024-09" db="EMBL/GenBank/DDBJ databases">
        <authorList>
            <person name="Sun Q."/>
            <person name="Mori K."/>
        </authorList>
    </citation>
    <scope>NUCLEOTIDE SEQUENCE [LARGE SCALE GENOMIC DNA]</scope>
    <source>
        <strain evidence="15 16">KCTC 23315</strain>
    </source>
</reference>
<feature type="chain" id="PRO_5047263007" evidence="12">
    <location>
        <begin position="26"/>
        <end position="900"/>
    </location>
</feature>
<evidence type="ECO:0000256" key="2">
    <source>
        <dbReference type="ARBA" id="ARBA00022448"/>
    </source>
</evidence>
<dbReference type="InterPro" id="IPR010104">
    <property type="entry name" value="TonB_rcpt_bac"/>
</dbReference>
<keyword evidence="2 9" id="KW-0813">Transport</keyword>
<comment type="caution">
    <text evidence="15">The sequence shown here is derived from an EMBL/GenBank/DDBJ whole genome shotgun (WGS) entry which is preliminary data.</text>
</comment>
<comment type="subcellular location">
    <subcellularLocation>
        <location evidence="1 9">Cell outer membrane</location>
        <topology evidence="1 9">Multi-pass membrane protein</topology>
    </subcellularLocation>
</comment>
<dbReference type="SUPFAM" id="SSF56935">
    <property type="entry name" value="Porins"/>
    <property type="match status" value="1"/>
</dbReference>
<accession>A0ABV6BD95</accession>
<evidence type="ECO:0000256" key="12">
    <source>
        <dbReference type="SAM" id="SignalP"/>
    </source>
</evidence>
<evidence type="ECO:0000256" key="8">
    <source>
        <dbReference type="ARBA" id="ARBA00023237"/>
    </source>
</evidence>